<dbReference type="InterPro" id="IPR013149">
    <property type="entry name" value="ADH-like_C"/>
</dbReference>
<accession>A0A3G9IVR6</accession>
<dbReference type="Proteomes" id="UP000275368">
    <property type="component" value="Chromosome"/>
</dbReference>
<organism evidence="1 2">
    <name type="scientific">Paenibacillus baekrokdamisoli</name>
    <dbReference type="NCBI Taxonomy" id="1712516"/>
    <lineage>
        <taxon>Bacteria</taxon>
        <taxon>Bacillati</taxon>
        <taxon>Bacillota</taxon>
        <taxon>Bacilli</taxon>
        <taxon>Bacillales</taxon>
        <taxon>Paenibacillaceae</taxon>
        <taxon>Paenibacillus</taxon>
    </lineage>
</organism>
<reference evidence="1 2" key="1">
    <citation type="submission" date="2018-11" db="EMBL/GenBank/DDBJ databases">
        <title>Complete genome sequence of Paenibacillus baekrokdamisoli strain KCTC 33723.</title>
        <authorList>
            <person name="Kang S.W."/>
            <person name="Lee K.C."/>
            <person name="Kim K.K."/>
            <person name="Kim J.S."/>
            <person name="Kim D.S."/>
            <person name="Ko S.H."/>
            <person name="Yang S.H."/>
            <person name="Lee J.S."/>
        </authorList>
    </citation>
    <scope>NUCLEOTIDE SEQUENCE [LARGE SCALE GENOMIC DNA]</scope>
    <source>
        <strain evidence="1 2">KCTC 33723</strain>
    </source>
</reference>
<dbReference type="Pfam" id="PF00107">
    <property type="entry name" value="ADH_zinc_N"/>
    <property type="match status" value="1"/>
</dbReference>
<dbReference type="NCBIfam" id="TIGR02823">
    <property type="entry name" value="oxido_YhdH"/>
    <property type="match status" value="1"/>
</dbReference>
<dbReference type="KEGG" id="pbk:Back11_42650"/>
<dbReference type="InterPro" id="IPR013154">
    <property type="entry name" value="ADH-like_N"/>
</dbReference>
<dbReference type="InterPro" id="IPR020843">
    <property type="entry name" value="ER"/>
</dbReference>
<dbReference type="SUPFAM" id="SSF50129">
    <property type="entry name" value="GroES-like"/>
    <property type="match status" value="1"/>
</dbReference>
<dbReference type="InterPro" id="IPR051397">
    <property type="entry name" value="Zn-ADH-like_protein"/>
</dbReference>
<dbReference type="Pfam" id="PF08240">
    <property type="entry name" value="ADH_N"/>
    <property type="match status" value="1"/>
</dbReference>
<dbReference type="Gene3D" id="3.90.180.10">
    <property type="entry name" value="Medium-chain alcohol dehydrogenases, catalytic domain"/>
    <property type="match status" value="1"/>
</dbReference>
<dbReference type="InterPro" id="IPR014188">
    <property type="entry name" value="Acrylyl-CoA_reductase_AcuI"/>
</dbReference>
<dbReference type="SUPFAM" id="SSF51735">
    <property type="entry name" value="NAD(P)-binding Rossmann-fold domains"/>
    <property type="match status" value="1"/>
</dbReference>
<dbReference type="EMBL" id="AP019308">
    <property type="protein sequence ID" value="BBH22920.1"/>
    <property type="molecule type" value="Genomic_DNA"/>
</dbReference>
<evidence type="ECO:0000313" key="1">
    <source>
        <dbReference type="EMBL" id="BBH22920.1"/>
    </source>
</evidence>
<dbReference type="CDD" id="cd05280">
    <property type="entry name" value="MDR_yhdh_yhfp"/>
    <property type="match status" value="1"/>
</dbReference>
<keyword evidence="2" id="KW-1185">Reference proteome</keyword>
<dbReference type="AlphaFoldDB" id="A0A3G9IVR6"/>
<dbReference type="SMART" id="SM00829">
    <property type="entry name" value="PKS_ER"/>
    <property type="match status" value="1"/>
</dbReference>
<dbReference type="Gene3D" id="3.40.50.720">
    <property type="entry name" value="NAD(P)-binding Rossmann-like Domain"/>
    <property type="match status" value="1"/>
</dbReference>
<dbReference type="GO" id="GO:0043957">
    <property type="term" value="F:acryloyl-CoA reductase (NADPH) activity"/>
    <property type="evidence" value="ECO:0007669"/>
    <property type="project" value="TreeGrafter"/>
</dbReference>
<evidence type="ECO:0000313" key="2">
    <source>
        <dbReference type="Proteomes" id="UP000275368"/>
    </source>
</evidence>
<name>A0A3G9IVR6_9BACL</name>
<dbReference type="InterPro" id="IPR011032">
    <property type="entry name" value="GroES-like_sf"/>
</dbReference>
<dbReference type="PANTHER" id="PTHR43677:SF1">
    <property type="entry name" value="ACRYLYL-COA REDUCTASE ACUI-RELATED"/>
    <property type="match status" value="1"/>
</dbReference>
<sequence>MNRTNFIRNHLYSDAGVFIRELLQRSAVNDQGGATMDAFKALFVDKIDKEAVISTRAIGLHDLPDGDLLIKVNYSSVNYKDALACKSDGNIVKSYPFIPGIDLAGTVVTSGTERFQAGDEVIVTGYGLGVSHYGGFSEYACVPSEWALKLPNHLSQKEAMLVGTAGFTAALSTLEIQENGVKPEDGPILVTGATGGVGSMAVSMLAKLGYEVVASTGKADMTEELLRLGAARVIARGELHSERTRALDKQRWAGAIDCVGGATLASLLPALQYGGVVAASGLTGGIELDTSVFPFILRGVRLIGIDSVMIPMARRENVWQRMADSFKPSLEESLYEEITLEQVKDYVPIILSGQSRGRVLVRL</sequence>
<proteinExistence type="predicted"/>
<dbReference type="InterPro" id="IPR036291">
    <property type="entry name" value="NAD(P)-bd_dom_sf"/>
</dbReference>
<gene>
    <name evidence="1" type="ORF">Back11_42650</name>
</gene>
<dbReference type="PANTHER" id="PTHR43677">
    <property type="entry name" value="SHORT-CHAIN DEHYDROGENASE/REDUCTASE"/>
    <property type="match status" value="1"/>
</dbReference>
<protein>
    <submittedName>
        <fullName evidence="1">Alcohol dehydrogenase</fullName>
    </submittedName>
</protein>